<feature type="transmembrane region" description="Helical" evidence="1">
    <location>
        <begin position="7"/>
        <end position="31"/>
    </location>
</feature>
<organism evidence="2 6">
    <name type="scientific">Schaalia turicensis ACS-279-V-Col4</name>
    <dbReference type="NCBI Taxonomy" id="883077"/>
    <lineage>
        <taxon>Bacteria</taxon>
        <taxon>Bacillati</taxon>
        <taxon>Actinomycetota</taxon>
        <taxon>Actinomycetes</taxon>
        <taxon>Actinomycetales</taxon>
        <taxon>Actinomycetaceae</taxon>
        <taxon>Schaalia</taxon>
    </lineage>
</organism>
<dbReference type="Proteomes" id="UP000003994">
    <property type="component" value="Unassembled WGS sequence"/>
</dbReference>
<evidence type="ECO:0000256" key="1">
    <source>
        <dbReference type="SAM" id="Phobius"/>
    </source>
</evidence>
<dbReference type="HOGENOM" id="CLU_2505368_0_0_11"/>
<accession>K0ZC68</accession>
<protein>
    <submittedName>
        <fullName evidence="2">Uncharacterized protein</fullName>
    </submittedName>
</protein>
<sequence>MARECVWCVFLVLACVHRGFFLVGVGAWVFLVENRGASSMEADTLSGSRSTPFERFGSHVAASLFCCALCLWGVWGVVVCVVGCL</sequence>
<proteinExistence type="predicted"/>
<keyword evidence="1" id="KW-0812">Transmembrane</keyword>
<evidence type="ECO:0000313" key="4">
    <source>
        <dbReference type="EMBL" id="EJZ85807.1"/>
    </source>
</evidence>
<comment type="caution">
    <text evidence="2">The sequence shown here is derived from an EMBL/GenBank/DDBJ whole genome shotgun (WGS) entry which is preliminary data.</text>
</comment>
<dbReference type="EMBL" id="AGWQ01000008">
    <property type="protein sequence ID" value="EJZ85354.1"/>
    <property type="molecule type" value="Genomic_DNA"/>
</dbReference>
<feature type="transmembrane region" description="Helical" evidence="1">
    <location>
        <begin position="60"/>
        <end position="84"/>
    </location>
</feature>
<keyword evidence="1" id="KW-1133">Transmembrane helix</keyword>
<name>K0ZC68_9ACTO</name>
<keyword evidence="1" id="KW-0472">Membrane</keyword>
<evidence type="ECO:0000313" key="3">
    <source>
        <dbReference type="EMBL" id="EJZ85354.1"/>
    </source>
</evidence>
<dbReference type="AlphaFoldDB" id="K0ZC68"/>
<reference evidence="2 6" key="1">
    <citation type="submission" date="2012-07" db="EMBL/GenBank/DDBJ databases">
        <title>The Genome Sequence of Actinomyces turicensis ACS-279-V-COL4.</title>
        <authorList>
            <consortium name="The Broad Institute Genome Sequencing Platform"/>
            <person name="Earl A."/>
            <person name="Ward D."/>
            <person name="Feldgarden M."/>
            <person name="Gevers D."/>
            <person name="Saerens B."/>
            <person name="Vaneechoutte M."/>
            <person name="Walker B."/>
            <person name="Young S.K."/>
            <person name="Zeng Q."/>
            <person name="Gargeya S."/>
            <person name="Fitzgerald M."/>
            <person name="Haas B."/>
            <person name="Abouelleil A."/>
            <person name="Alvarado L."/>
            <person name="Arachchi H.M."/>
            <person name="Berlin A."/>
            <person name="Chapman S.B."/>
            <person name="Goldberg J."/>
            <person name="Griggs A."/>
            <person name="Gujja S."/>
            <person name="Hansen M."/>
            <person name="Howarth C."/>
            <person name="Imamovic A."/>
            <person name="Larimer J."/>
            <person name="McCowen C."/>
            <person name="Montmayeur A."/>
            <person name="Murphy C."/>
            <person name="Neiman D."/>
            <person name="Pearson M."/>
            <person name="Priest M."/>
            <person name="Roberts A."/>
            <person name="Saif S."/>
            <person name="Shea T."/>
            <person name="Sisk P."/>
            <person name="Sykes S."/>
            <person name="Wortman J."/>
            <person name="Nusbaum C."/>
            <person name="Birren B."/>
        </authorList>
    </citation>
    <scope>NUCLEOTIDE SEQUENCE [LARGE SCALE GENOMIC DNA]</scope>
    <source>
        <strain evidence="2 6">ACS-279-V-Col4</strain>
    </source>
</reference>
<dbReference type="EMBL" id="AGWQ01000007">
    <property type="protein sequence ID" value="EJZ85807.1"/>
    <property type="molecule type" value="Genomic_DNA"/>
</dbReference>
<gene>
    <name evidence="5" type="ORF">HMPREF9241_00003</name>
    <name evidence="4" type="ORF">HMPREF9241_01351</name>
    <name evidence="3" type="ORF">HMPREF9241_01354</name>
    <name evidence="2" type="ORF">HMPREF9241_01605</name>
</gene>
<evidence type="ECO:0000313" key="2">
    <source>
        <dbReference type="EMBL" id="EJZ85025.1"/>
    </source>
</evidence>
<dbReference type="EMBL" id="AGWQ01000001">
    <property type="protein sequence ID" value="EJZ88481.1"/>
    <property type="molecule type" value="Genomic_DNA"/>
</dbReference>
<keyword evidence="6" id="KW-1185">Reference proteome</keyword>
<dbReference type="EMBL" id="AGWQ01000009">
    <property type="protein sequence ID" value="EJZ85025.1"/>
    <property type="molecule type" value="Genomic_DNA"/>
</dbReference>
<dbReference type="PROSITE" id="PS51257">
    <property type="entry name" value="PROKAR_LIPOPROTEIN"/>
    <property type="match status" value="1"/>
</dbReference>
<evidence type="ECO:0000313" key="6">
    <source>
        <dbReference type="Proteomes" id="UP000003994"/>
    </source>
</evidence>
<evidence type="ECO:0000313" key="5">
    <source>
        <dbReference type="EMBL" id="EJZ88481.1"/>
    </source>
</evidence>